<keyword evidence="1" id="KW-0732">Signal</keyword>
<evidence type="ECO:0000313" key="3">
    <source>
        <dbReference type="Proteomes" id="UP000548067"/>
    </source>
</evidence>
<gene>
    <name evidence="2" type="ORF">HIO71_15065</name>
</gene>
<evidence type="ECO:0008006" key="4">
    <source>
        <dbReference type="Google" id="ProtNLM"/>
    </source>
</evidence>
<reference evidence="2 3" key="1">
    <citation type="submission" date="2020-04" db="EMBL/GenBank/DDBJ databases">
        <title>Genome analysis and antimicrobial resistance characteristics of Chryseobacterium aquaticum isolated from farmed salmonids.</title>
        <authorList>
            <person name="Saticioglu I.B."/>
            <person name="Duman M."/>
            <person name="Altun S."/>
        </authorList>
    </citation>
    <scope>NUCLEOTIDE SEQUENCE [LARGE SCALE GENOMIC DNA]</scope>
    <source>
        <strain evidence="2 3">C-174</strain>
    </source>
</reference>
<accession>A0A848N2Y6</accession>
<feature type="chain" id="PRO_5032762688" description="Transporter" evidence="1">
    <location>
        <begin position="23"/>
        <end position="290"/>
    </location>
</feature>
<dbReference type="AlphaFoldDB" id="A0A848N2Y6"/>
<sequence length="290" mass="33598">MKSLYLLSAFLCIQLLSSQVLIHHTTNYFGPNANPVPEFTDALIPQNTNVTLIGDYYFGHGDNTFSNNIKVEIPLIPEKVSVKVWKTLIEYYSVTDEIVSRRSMQKNNGFATGDFYIQTRIRILSEKKNSPSLVLNSTLKTASGSDFKNRRFFNTAGYYFDIELGKSFVFNDSFIDEIRLVSDLGFFSWDVQTPNINVQDDAVMYGLKFILKHKNISLENTFSGYEGWIKRVEDYGNKPMVFSSRLNFEVRKTLWFLQFQLGIKYFPFEQIRVGVQIPLEHLTPKFFDKK</sequence>
<organism evidence="2 3">
    <name type="scientific">Chryseobacterium aquaticum</name>
    <dbReference type="NCBI Taxonomy" id="452084"/>
    <lineage>
        <taxon>Bacteria</taxon>
        <taxon>Pseudomonadati</taxon>
        <taxon>Bacteroidota</taxon>
        <taxon>Flavobacteriia</taxon>
        <taxon>Flavobacteriales</taxon>
        <taxon>Weeksellaceae</taxon>
        <taxon>Chryseobacterium group</taxon>
        <taxon>Chryseobacterium</taxon>
    </lineage>
</organism>
<comment type="caution">
    <text evidence="2">The sequence shown here is derived from an EMBL/GenBank/DDBJ whole genome shotgun (WGS) entry which is preliminary data.</text>
</comment>
<dbReference type="RefSeq" id="WP_169322059.1">
    <property type="nucleotide sequence ID" value="NZ_JABCJF010000008.1"/>
</dbReference>
<protein>
    <recommendedName>
        <fullName evidence="4">Transporter</fullName>
    </recommendedName>
</protein>
<dbReference type="EMBL" id="JABCJF010000008">
    <property type="protein sequence ID" value="NMR35497.1"/>
    <property type="molecule type" value="Genomic_DNA"/>
</dbReference>
<proteinExistence type="predicted"/>
<dbReference type="Proteomes" id="UP000548067">
    <property type="component" value="Unassembled WGS sequence"/>
</dbReference>
<name>A0A848N2Y6_9FLAO</name>
<evidence type="ECO:0000313" key="2">
    <source>
        <dbReference type="EMBL" id="NMR35497.1"/>
    </source>
</evidence>
<feature type="signal peptide" evidence="1">
    <location>
        <begin position="1"/>
        <end position="22"/>
    </location>
</feature>
<evidence type="ECO:0000256" key="1">
    <source>
        <dbReference type="SAM" id="SignalP"/>
    </source>
</evidence>